<accession>A0ABD3HAS1</accession>
<dbReference type="EMBL" id="JBJQOH010000004">
    <property type="protein sequence ID" value="KAL3687599.1"/>
    <property type="molecule type" value="Genomic_DNA"/>
</dbReference>
<dbReference type="Proteomes" id="UP001633002">
    <property type="component" value="Unassembled WGS sequence"/>
</dbReference>
<evidence type="ECO:0000313" key="1">
    <source>
        <dbReference type="EMBL" id="KAL3687599.1"/>
    </source>
</evidence>
<proteinExistence type="predicted"/>
<gene>
    <name evidence="1" type="ORF">R1sor_013908</name>
</gene>
<name>A0ABD3HAS1_9MARC</name>
<keyword evidence="2" id="KW-1185">Reference proteome</keyword>
<protein>
    <submittedName>
        <fullName evidence="1">Uncharacterized protein</fullName>
    </submittedName>
</protein>
<evidence type="ECO:0000313" key="2">
    <source>
        <dbReference type="Proteomes" id="UP001633002"/>
    </source>
</evidence>
<comment type="caution">
    <text evidence="1">The sequence shown here is derived from an EMBL/GenBank/DDBJ whole genome shotgun (WGS) entry which is preliminary data.</text>
</comment>
<reference evidence="1 2" key="1">
    <citation type="submission" date="2024-09" db="EMBL/GenBank/DDBJ databases">
        <title>Chromosome-scale assembly of Riccia sorocarpa.</title>
        <authorList>
            <person name="Paukszto L."/>
        </authorList>
    </citation>
    <scope>NUCLEOTIDE SEQUENCE [LARGE SCALE GENOMIC DNA]</scope>
    <source>
        <strain evidence="1">LP-2024</strain>
        <tissue evidence="1">Aerial parts of the thallus</tissue>
    </source>
</reference>
<dbReference type="AlphaFoldDB" id="A0ABD3HAS1"/>
<organism evidence="1 2">
    <name type="scientific">Riccia sorocarpa</name>
    <dbReference type="NCBI Taxonomy" id="122646"/>
    <lineage>
        <taxon>Eukaryota</taxon>
        <taxon>Viridiplantae</taxon>
        <taxon>Streptophyta</taxon>
        <taxon>Embryophyta</taxon>
        <taxon>Marchantiophyta</taxon>
        <taxon>Marchantiopsida</taxon>
        <taxon>Marchantiidae</taxon>
        <taxon>Marchantiales</taxon>
        <taxon>Ricciaceae</taxon>
        <taxon>Riccia</taxon>
    </lineage>
</organism>
<sequence>MVYCNDKRMQAKLPQAFMAYFPEDAAGGKIPAHNDKLLFSNCFILLLYAHAIMRMKVNFDPNVATSSKTSLRKAAKMKAEEVGGAATGVKIDARRKLKLLCKVVEPQVHEEEAKAEKIDARRKPKLLCKVVEPQVHEEPKTPNKKDKFFLVLSDSDDVGKKWKGTGSTKPTTMIMRTMLLHVMQMIYQCQSLKGEGLRLQASLEVLALHGRLRSQD</sequence>